<dbReference type="InterPro" id="IPR006073">
    <property type="entry name" value="GTP-bd"/>
</dbReference>
<dbReference type="RefSeq" id="XP_044566357.1">
    <property type="nucleotide sequence ID" value="XM_044702806.1"/>
</dbReference>
<dbReference type="SUPFAM" id="SSF52540">
    <property type="entry name" value="P-loop containing nucleoside triphosphate hydrolases"/>
    <property type="match status" value="1"/>
</dbReference>
<dbReference type="InterPro" id="IPR005225">
    <property type="entry name" value="Small_GTP-bd"/>
</dbReference>
<dbReference type="AlphaFoldDB" id="A0A6A5C5A6"/>
<dbReference type="Pfam" id="PF01926">
    <property type="entry name" value="MMR_HSR1"/>
    <property type="match status" value="1"/>
</dbReference>
<proteinExistence type="inferred from homology"/>
<dbReference type="PANTHER" id="PTHR42698">
    <property type="entry name" value="GTPASE ERA"/>
    <property type="match status" value="1"/>
</dbReference>
<keyword evidence="7" id="KW-1185">Reference proteome</keyword>
<dbReference type="PANTHER" id="PTHR42698:SF1">
    <property type="entry name" value="GTPASE ERA, MITOCHONDRIAL"/>
    <property type="match status" value="1"/>
</dbReference>
<keyword evidence="3" id="KW-0342">GTP-binding</keyword>
<evidence type="ECO:0000256" key="2">
    <source>
        <dbReference type="ARBA" id="ARBA00022741"/>
    </source>
</evidence>
<dbReference type="SUPFAM" id="SSF54814">
    <property type="entry name" value="Prokaryotic type KH domain (KH-domain type II)"/>
    <property type="match status" value="1"/>
</dbReference>
<evidence type="ECO:0000256" key="4">
    <source>
        <dbReference type="SAM" id="MobiDB-lite"/>
    </source>
</evidence>
<dbReference type="Gene3D" id="3.40.50.300">
    <property type="entry name" value="P-loop containing nucleotide triphosphate hydrolases"/>
    <property type="match status" value="1"/>
</dbReference>
<dbReference type="OrthoDB" id="8954335at2759"/>
<comment type="caution">
    <text evidence="6">The sequence shown here is derived from an EMBL/GenBank/DDBJ whole genome shotgun (WGS) entry which is preliminary data.</text>
</comment>
<protein>
    <recommendedName>
        <fullName evidence="5">G domain-containing protein</fullName>
    </recommendedName>
</protein>
<dbReference type="EMBL" id="VFQX01000013">
    <property type="protein sequence ID" value="KAF0981644.1"/>
    <property type="molecule type" value="Genomic_DNA"/>
</dbReference>
<dbReference type="GO" id="GO:0019843">
    <property type="term" value="F:rRNA binding"/>
    <property type="evidence" value="ECO:0007669"/>
    <property type="project" value="TreeGrafter"/>
</dbReference>
<dbReference type="OMA" id="VEMDRCE"/>
<reference evidence="6 7" key="1">
    <citation type="journal article" date="2019" name="Sci. Rep.">
        <title>Nanopore sequencing improves the draft genome of the human pathogenic amoeba Naegleria fowleri.</title>
        <authorList>
            <person name="Liechti N."/>
            <person name="Schurch N."/>
            <person name="Bruggmann R."/>
            <person name="Wittwer M."/>
        </authorList>
    </citation>
    <scope>NUCLEOTIDE SEQUENCE [LARGE SCALE GENOMIC DNA]</scope>
    <source>
        <strain evidence="6 7">ATCC 30894</strain>
    </source>
</reference>
<dbReference type="Gene3D" id="3.30.300.20">
    <property type="match status" value="1"/>
</dbReference>
<dbReference type="GO" id="GO:0043024">
    <property type="term" value="F:ribosomal small subunit binding"/>
    <property type="evidence" value="ECO:0007669"/>
    <property type="project" value="TreeGrafter"/>
</dbReference>
<dbReference type="VEuPathDB" id="AmoebaDB:FDP41_012301"/>
<dbReference type="InterPro" id="IPR009019">
    <property type="entry name" value="KH_sf_prok-type"/>
</dbReference>
<dbReference type="InterPro" id="IPR005662">
    <property type="entry name" value="GTPase_Era-like"/>
</dbReference>
<dbReference type="GO" id="GO:0005525">
    <property type="term" value="F:GTP binding"/>
    <property type="evidence" value="ECO:0007669"/>
    <property type="project" value="UniProtKB-KW"/>
</dbReference>
<name>A0A6A5C5A6_NAEFO</name>
<organism evidence="6 7">
    <name type="scientific">Naegleria fowleri</name>
    <name type="common">Brain eating amoeba</name>
    <dbReference type="NCBI Taxonomy" id="5763"/>
    <lineage>
        <taxon>Eukaryota</taxon>
        <taxon>Discoba</taxon>
        <taxon>Heterolobosea</taxon>
        <taxon>Tetramitia</taxon>
        <taxon>Eutetramitia</taxon>
        <taxon>Vahlkampfiidae</taxon>
        <taxon>Naegleria</taxon>
    </lineage>
</organism>
<sequence>MSHSPTRQLWKGSLSKFQSLLFAHHCRNSHSFSSERTTSLRYYSILSKIKKTKQKINTIQQEHQVNPTSLITPERVDSFISKQFPEKYKEMKKAEGLYSLVDHQEGFSSLPMTNIDTTTMIPPTTTTTTTTTYPNNTTATTNTTNMTTTTNATNSKRNHSISFREMLTKEERIELDLENLKNIFKKTAKHSPNHSKVCKVTIIGAPNAGKSTILNNLVRRKVSAVSPKTQTTRNRSLAVLNESSHQIVFFDTPGILNMEHSKLKVDKTAKETIEGLQDESCLTMELADVVLLMIDVTKPLQHVDHILDLLSKYAKKEKQFHLCALINKCDMVEMDRCEEYRFELIRSNVFDQAFIVSAKTGYGLESLKKYLFEKSKSRKWYFDETDGVTPSMTSRDVVAEVIREKLYRRCNKEVPYQTQIRIPKLELSPSGEYLIIDADLIVRNVGQQRIVQNALKYVNTYATADLQRMYKANVVMQFTIKVK</sequence>
<evidence type="ECO:0000256" key="1">
    <source>
        <dbReference type="ARBA" id="ARBA00007921"/>
    </source>
</evidence>
<comment type="similarity">
    <text evidence="1">Belongs to the TRAFAC class TrmE-Era-EngA-EngB-Septin-like GTPase superfamily. Era GTPase family.</text>
</comment>
<dbReference type="NCBIfam" id="TIGR00436">
    <property type="entry name" value="era"/>
    <property type="match status" value="1"/>
</dbReference>
<dbReference type="GeneID" id="68119516"/>
<dbReference type="Proteomes" id="UP000444721">
    <property type="component" value="Unassembled WGS sequence"/>
</dbReference>
<accession>A0A6A5C5A6</accession>
<feature type="region of interest" description="Disordered" evidence="4">
    <location>
        <begin position="113"/>
        <end position="144"/>
    </location>
</feature>
<dbReference type="VEuPathDB" id="AmoebaDB:NF0052740"/>
<dbReference type="InterPro" id="IPR027417">
    <property type="entry name" value="P-loop_NTPase"/>
</dbReference>
<dbReference type="GO" id="GO:0000028">
    <property type="term" value="P:ribosomal small subunit assembly"/>
    <property type="evidence" value="ECO:0007669"/>
    <property type="project" value="TreeGrafter"/>
</dbReference>
<dbReference type="InterPro" id="IPR030388">
    <property type="entry name" value="G_ERA_dom"/>
</dbReference>
<dbReference type="CDD" id="cd04163">
    <property type="entry name" value="Era"/>
    <property type="match status" value="1"/>
</dbReference>
<dbReference type="InterPro" id="IPR015946">
    <property type="entry name" value="KH_dom-like_a/b"/>
</dbReference>
<feature type="domain" description="G" evidence="5">
    <location>
        <begin position="199"/>
        <end position="318"/>
    </location>
</feature>
<evidence type="ECO:0000313" key="7">
    <source>
        <dbReference type="Proteomes" id="UP000444721"/>
    </source>
</evidence>
<evidence type="ECO:0000313" key="6">
    <source>
        <dbReference type="EMBL" id="KAF0981644.1"/>
    </source>
</evidence>
<evidence type="ECO:0000259" key="5">
    <source>
        <dbReference type="Pfam" id="PF01926"/>
    </source>
</evidence>
<dbReference type="NCBIfam" id="TIGR00231">
    <property type="entry name" value="small_GTP"/>
    <property type="match status" value="1"/>
</dbReference>
<gene>
    <name evidence="6" type="ORF">FDP41_012301</name>
</gene>
<evidence type="ECO:0000256" key="3">
    <source>
        <dbReference type="ARBA" id="ARBA00023134"/>
    </source>
</evidence>
<keyword evidence="2" id="KW-0547">Nucleotide-binding</keyword>
<dbReference type="VEuPathDB" id="AmoebaDB:NfTy_039430"/>